<dbReference type="InterPro" id="IPR032675">
    <property type="entry name" value="LRR_dom_sf"/>
</dbReference>
<gene>
    <name evidence="1" type="ORF">CTI12_AA590260</name>
</gene>
<dbReference type="SUPFAM" id="SSF52058">
    <property type="entry name" value="L domain-like"/>
    <property type="match status" value="1"/>
</dbReference>
<evidence type="ECO:0000313" key="1">
    <source>
        <dbReference type="EMBL" id="PWA37458.1"/>
    </source>
</evidence>
<sequence>MSQLVAEINWRVNTQFLLTSIIAHQLWLHLMWRVRDEVKGDGRSLEMVQVGCGSKFDPAECPKLVTLDLCYLKLTSFHLGITPKLETLSLKDCCNLVELHLPFRFLKLKNLSLNGSKFRNLHLGWTPDLETISLAGCDSLAELHMPFGCPKLKFLSLSNTQLSTLDLGLTPNLQKLDLKDCHYLVEIKTPFGCLKKFLYLDITGCQRFESLSMDKRLLVDDGSLSELYVTVESFDVWPLHAIEQQLGGFIPPDRNIFSHEIHLSRCSWKPKVTYL</sequence>
<organism evidence="1 2">
    <name type="scientific">Artemisia annua</name>
    <name type="common">Sweet wormwood</name>
    <dbReference type="NCBI Taxonomy" id="35608"/>
    <lineage>
        <taxon>Eukaryota</taxon>
        <taxon>Viridiplantae</taxon>
        <taxon>Streptophyta</taxon>
        <taxon>Embryophyta</taxon>
        <taxon>Tracheophyta</taxon>
        <taxon>Spermatophyta</taxon>
        <taxon>Magnoliopsida</taxon>
        <taxon>eudicotyledons</taxon>
        <taxon>Gunneridae</taxon>
        <taxon>Pentapetalae</taxon>
        <taxon>asterids</taxon>
        <taxon>campanulids</taxon>
        <taxon>Asterales</taxon>
        <taxon>Asteraceae</taxon>
        <taxon>Asteroideae</taxon>
        <taxon>Anthemideae</taxon>
        <taxon>Artemisiinae</taxon>
        <taxon>Artemisia</taxon>
    </lineage>
</organism>
<accession>A0A2U1KL43</accession>
<evidence type="ECO:0000313" key="2">
    <source>
        <dbReference type="Proteomes" id="UP000245207"/>
    </source>
</evidence>
<protein>
    <submittedName>
        <fullName evidence="1">NB-ARC domains-containing protein</fullName>
    </submittedName>
</protein>
<dbReference type="EMBL" id="PKPP01016727">
    <property type="protein sequence ID" value="PWA37458.1"/>
    <property type="molecule type" value="Genomic_DNA"/>
</dbReference>
<name>A0A2U1KL43_ARTAN</name>
<reference evidence="1 2" key="1">
    <citation type="journal article" date="2018" name="Mol. Plant">
        <title>The genome of Artemisia annua provides insight into the evolution of Asteraceae family and artemisinin biosynthesis.</title>
        <authorList>
            <person name="Shen Q."/>
            <person name="Zhang L."/>
            <person name="Liao Z."/>
            <person name="Wang S."/>
            <person name="Yan T."/>
            <person name="Shi P."/>
            <person name="Liu M."/>
            <person name="Fu X."/>
            <person name="Pan Q."/>
            <person name="Wang Y."/>
            <person name="Lv Z."/>
            <person name="Lu X."/>
            <person name="Zhang F."/>
            <person name="Jiang W."/>
            <person name="Ma Y."/>
            <person name="Chen M."/>
            <person name="Hao X."/>
            <person name="Li L."/>
            <person name="Tang Y."/>
            <person name="Lv G."/>
            <person name="Zhou Y."/>
            <person name="Sun X."/>
            <person name="Brodelius P.E."/>
            <person name="Rose J.K.C."/>
            <person name="Tang K."/>
        </authorList>
    </citation>
    <scope>NUCLEOTIDE SEQUENCE [LARGE SCALE GENOMIC DNA]</scope>
    <source>
        <strain evidence="2">cv. Huhao1</strain>
        <tissue evidence="1">Leaf</tissue>
    </source>
</reference>
<dbReference type="Proteomes" id="UP000245207">
    <property type="component" value="Unassembled WGS sequence"/>
</dbReference>
<dbReference type="Gene3D" id="3.80.10.10">
    <property type="entry name" value="Ribonuclease Inhibitor"/>
    <property type="match status" value="1"/>
</dbReference>
<keyword evidence="2" id="KW-1185">Reference proteome</keyword>
<proteinExistence type="predicted"/>
<comment type="caution">
    <text evidence="1">The sequence shown here is derived from an EMBL/GenBank/DDBJ whole genome shotgun (WGS) entry which is preliminary data.</text>
</comment>
<dbReference type="AlphaFoldDB" id="A0A2U1KL43"/>